<dbReference type="Gene3D" id="1.20.120.1910">
    <property type="entry name" value="Cysteine-tRNA ligase, C-terminal anti-codon recognition domain"/>
    <property type="match status" value="1"/>
</dbReference>
<feature type="short sequence motif" description="'HIGH' region" evidence="12">
    <location>
        <begin position="31"/>
        <end position="41"/>
    </location>
</feature>
<organism evidence="14 15">
    <name type="scientific">Variovorax terrae</name>
    <dbReference type="NCBI Taxonomy" id="2923278"/>
    <lineage>
        <taxon>Bacteria</taxon>
        <taxon>Pseudomonadati</taxon>
        <taxon>Pseudomonadota</taxon>
        <taxon>Betaproteobacteria</taxon>
        <taxon>Burkholderiales</taxon>
        <taxon>Comamonadaceae</taxon>
        <taxon>Variovorax</taxon>
    </lineage>
</organism>
<dbReference type="InterPro" id="IPR015273">
    <property type="entry name" value="Cys-tRNA-synt_Ia_DALR"/>
</dbReference>
<dbReference type="CDD" id="cd00672">
    <property type="entry name" value="CysRS_core"/>
    <property type="match status" value="1"/>
</dbReference>
<dbReference type="PANTHER" id="PTHR10890">
    <property type="entry name" value="CYSTEINYL-TRNA SYNTHETASE"/>
    <property type="match status" value="1"/>
</dbReference>
<evidence type="ECO:0000256" key="12">
    <source>
        <dbReference type="HAMAP-Rule" id="MF_00041"/>
    </source>
</evidence>
<comment type="catalytic activity">
    <reaction evidence="12">
        <text>tRNA(Cys) + L-cysteine + ATP = L-cysteinyl-tRNA(Cys) + AMP + diphosphate</text>
        <dbReference type="Rhea" id="RHEA:17773"/>
        <dbReference type="Rhea" id="RHEA-COMP:9661"/>
        <dbReference type="Rhea" id="RHEA-COMP:9679"/>
        <dbReference type="ChEBI" id="CHEBI:30616"/>
        <dbReference type="ChEBI" id="CHEBI:33019"/>
        <dbReference type="ChEBI" id="CHEBI:35235"/>
        <dbReference type="ChEBI" id="CHEBI:78442"/>
        <dbReference type="ChEBI" id="CHEBI:78517"/>
        <dbReference type="ChEBI" id="CHEBI:456215"/>
        <dbReference type="EC" id="6.1.1.16"/>
    </reaction>
</comment>
<dbReference type="SMART" id="SM00840">
    <property type="entry name" value="DALR_2"/>
    <property type="match status" value="1"/>
</dbReference>
<dbReference type="GO" id="GO:0008270">
    <property type="term" value="F:zinc ion binding"/>
    <property type="evidence" value="ECO:0007669"/>
    <property type="project" value="UniProtKB-UniRule"/>
</dbReference>
<dbReference type="Pfam" id="PF23493">
    <property type="entry name" value="CysS_C"/>
    <property type="match status" value="1"/>
</dbReference>
<dbReference type="Pfam" id="PF09190">
    <property type="entry name" value="DALR_2"/>
    <property type="match status" value="1"/>
</dbReference>
<evidence type="ECO:0000256" key="4">
    <source>
        <dbReference type="ARBA" id="ARBA00022490"/>
    </source>
</evidence>
<comment type="cofactor">
    <cofactor evidence="12">
        <name>Zn(2+)</name>
        <dbReference type="ChEBI" id="CHEBI:29105"/>
    </cofactor>
    <text evidence="12">Binds 1 zinc ion per subunit.</text>
</comment>
<dbReference type="RefSeq" id="WP_243305392.1">
    <property type="nucleotide sequence ID" value="NZ_JALGBI010000001.1"/>
</dbReference>
<keyword evidence="6 12" id="KW-0479">Metal-binding</keyword>
<sequence length="458" mass="50603">MSLRIYNTLSRALEEFSPLETGHVRMYVCGMTVYDLCHVGHARSMVAFDVVQRWLRASGLRVTYVRNITDIEDKIIRRAVENGESIKSLTGRMIDEMYRDADALGVERPTHDPRATDYVPQMLDMVQTLQDKGLAYATESGDVNYAVRKFPGYGKLSGKSLDELHAGERVAVLDGKEDPLDFVLWKSAKESEPEDAKWDSAYGRGRPGWHIECSAMCGALLGETFDIHGGGADLQFPHHENEIAQSEGANGQPLARFWMHNGFINIDNEKMSKSLGNFFTIREVLKQYDGETLRFFVARTHYRSPLNYSDLHLDDARASLKRLYTALDLVSPAAAPIDWAQPFAARFKAAMDEDFGTPEAVAVLFELATEVNKTRSAALAGLLKGLGGCLGLLQGDPKAFLQAGAALGEADILALIQARAAAKQAKDFIEADRIRNELLAQGIVLKDSPTGTTWEAAQ</sequence>
<evidence type="ECO:0000256" key="9">
    <source>
        <dbReference type="ARBA" id="ARBA00022840"/>
    </source>
</evidence>
<dbReference type="SUPFAM" id="SSF52374">
    <property type="entry name" value="Nucleotidylyl transferase"/>
    <property type="match status" value="1"/>
</dbReference>
<dbReference type="InterPro" id="IPR056411">
    <property type="entry name" value="CysS_C"/>
</dbReference>
<protein>
    <recommendedName>
        <fullName evidence="12">Cysteine--tRNA ligase</fullName>
        <ecNumber evidence="12">6.1.1.16</ecNumber>
    </recommendedName>
    <alternativeName>
        <fullName evidence="12">Cysteinyl-tRNA synthetase</fullName>
        <shortName evidence="12">CysRS</shortName>
    </alternativeName>
</protein>
<gene>
    <name evidence="12 14" type="primary">cysS</name>
    <name evidence="14" type="ORF">MMF98_06310</name>
</gene>
<feature type="binding site" evidence="12">
    <location>
        <position position="273"/>
    </location>
    <ligand>
        <name>ATP</name>
        <dbReference type="ChEBI" id="CHEBI:30616"/>
    </ligand>
</feature>
<feature type="binding site" evidence="12">
    <location>
        <position position="213"/>
    </location>
    <ligand>
        <name>Zn(2+)</name>
        <dbReference type="ChEBI" id="CHEBI:29105"/>
    </ligand>
</feature>
<dbReference type="InterPro" id="IPR014729">
    <property type="entry name" value="Rossmann-like_a/b/a_fold"/>
</dbReference>
<feature type="domain" description="Cysteinyl-tRNA synthetase class Ia DALR" evidence="13">
    <location>
        <begin position="346"/>
        <end position="401"/>
    </location>
</feature>
<feature type="binding site" evidence="12">
    <location>
        <position position="29"/>
    </location>
    <ligand>
        <name>Zn(2+)</name>
        <dbReference type="ChEBI" id="CHEBI:29105"/>
    </ligand>
</feature>
<dbReference type="InterPro" id="IPR015803">
    <property type="entry name" value="Cys-tRNA-ligase"/>
</dbReference>
<dbReference type="FunFam" id="3.40.50.620:FF:000009">
    <property type="entry name" value="Cysteine--tRNA ligase"/>
    <property type="match status" value="1"/>
</dbReference>
<evidence type="ECO:0000256" key="5">
    <source>
        <dbReference type="ARBA" id="ARBA00022598"/>
    </source>
</evidence>
<dbReference type="PRINTS" id="PR00983">
    <property type="entry name" value="TRNASYNTHCYS"/>
</dbReference>
<dbReference type="SUPFAM" id="SSF47323">
    <property type="entry name" value="Anticodon-binding domain of a subclass of class I aminoacyl-tRNA synthetases"/>
    <property type="match status" value="1"/>
</dbReference>
<evidence type="ECO:0000313" key="15">
    <source>
        <dbReference type="Proteomes" id="UP001139447"/>
    </source>
</evidence>
<feature type="short sequence motif" description="'KMSKS' region" evidence="12">
    <location>
        <begin position="270"/>
        <end position="274"/>
    </location>
</feature>
<keyword evidence="7 12" id="KW-0547">Nucleotide-binding</keyword>
<evidence type="ECO:0000256" key="10">
    <source>
        <dbReference type="ARBA" id="ARBA00022917"/>
    </source>
</evidence>
<dbReference type="CDD" id="cd07963">
    <property type="entry name" value="Anticodon_Ia_Cys"/>
    <property type="match status" value="1"/>
</dbReference>
<dbReference type="Gene3D" id="3.40.50.620">
    <property type="entry name" value="HUPs"/>
    <property type="match status" value="1"/>
</dbReference>
<name>A0A9X1VT45_9BURK</name>
<dbReference type="InterPro" id="IPR032678">
    <property type="entry name" value="tRNA-synt_1_cat_dom"/>
</dbReference>
<evidence type="ECO:0000256" key="7">
    <source>
        <dbReference type="ARBA" id="ARBA00022741"/>
    </source>
</evidence>
<evidence type="ECO:0000256" key="11">
    <source>
        <dbReference type="ARBA" id="ARBA00023146"/>
    </source>
</evidence>
<accession>A0A9X1VT45</accession>
<dbReference type="AlphaFoldDB" id="A0A9X1VT45"/>
<keyword evidence="9 12" id="KW-0067">ATP-binding</keyword>
<evidence type="ECO:0000259" key="13">
    <source>
        <dbReference type="SMART" id="SM00840"/>
    </source>
</evidence>
<dbReference type="EMBL" id="JALGBI010000001">
    <property type="protein sequence ID" value="MCJ0762823.1"/>
    <property type="molecule type" value="Genomic_DNA"/>
</dbReference>
<dbReference type="PANTHER" id="PTHR10890:SF3">
    <property type="entry name" value="CYSTEINE--TRNA LIGASE, CYTOPLASMIC"/>
    <property type="match status" value="1"/>
</dbReference>
<keyword evidence="8 12" id="KW-0862">Zinc</keyword>
<dbReference type="NCBIfam" id="TIGR00435">
    <property type="entry name" value="cysS"/>
    <property type="match status" value="1"/>
</dbReference>
<evidence type="ECO:0000256" key="2">
    <source>
        <dbReference type="ARBA" id="ARBA00005594"/>
    </source>
</evidence>
<dbReference type="Pfam" id="PF01406">
    <property type="entry name" value="tRNA-synt_1e"/>
    <property type="match status" value="1"/>
</dbReference>
<evidence type="ECO:0000256" key="6">
    <source>
        <dbReference type="ARBA" id="ARBA00022723"/>
    </source>
</evidence>
<keyword evidence="5 12" id="KW-0436">Ligase</keyword>
<proteinExistence type="inferred from homology"/>
<dbReference type="InterPro" id="IPR009080">
    <property type="entry name" value="tRNAsynth_Ia_anticodon-bd"/>
</dbReference>
<keyword evidence="15" id="KW-1185">Reference proteome</keyword>
<keyword evidence="4 12" id="KW-0963">Cytoplasm</keyword>
<reference evidence="14" key="1">
    <citation type="submission" date="2022-03" db="EMBL/GenBank/DDBJ databases">
        <authorList>
            <person name="Woo C.Y."/>
        </authorList>
    </citation>
    <scope>NUCLEOTIDE SEQUENCE</scope>
    <source>
        <strain evidence="14">CYS-02</strain>
    </source>
</reference>
<dbReference type="GO" id="GO:0005829">
    <property type="term" value="C:cytosol"/>
    <property type="evidence" value="ECO:0007669"/>
    <property type="project" value="TreeGrafter"/>
</dbReference>
<dbReference type="EC" id="6.1.1.16" evidence="12"/>
<evidence type="ECO:0000256" key="8">
    <source>
        <dbReference type="ARBA" id="ARBA00022833"/>
    </source>
</evidence>
<comment type="caution">
    <text evidence="14">The sequence shown here is derived from an EMBL/GenBank/DDBJ whole genome shotgun (WGS) entry which is preliminary data.</text>
</comment>
<comment type="subcellular location">
    <subcellularLocation>
        <location evidence="1 12">Cytoplasm</location>
    </subcellularLocation>
</comment>
<dbReference type="InterPro" id="IPR024909">
    <property type="entry name" value="Cys-tRNA/MSH_ligase"/>
</dbReference>
<dbReference type="GO" id="GO:0005524">
    <property type="term" value="F:ATP binding"/>
    <property type="evidence" value="ECO:0007669"/>
    <property type="project" value="UniProtKB-UniRule"/>
</dbReference>
<dbReference type="Proteomes" id="UP001139447">
    <property type="component" value="Unassembled WGS sequence"/>
</dbReference>
<comment type="subunit">
    <text evidence="3 12">Monomer.</text>
</comment>
<feature type="binding site" evidence="12">
    <location>
        <position position="242"/>
    </location>
    <ligand>
        <name>Zn(2+)</name>
        <dbReference type="ChEBI" id="CHEBI:29105"/>
    </ligand>
</feature>
<comment type="similarity">
    <text evidence="2 12">Belongs to the class-I aminoacyl-tRNA synthetase family.</text>
</comment>
<evidence type="ECO:0000256" key="1">
    <source>
        <dbReference type="ARBA" id="ARBA00004496"/>
    </source>
</evidence>
<dbReference type="GO" id="GO:0004817">
    <property type="term" value="F:cysteine-tRNA ligase activity"/>
    <property type="evidence" value="ECO:0007669"/>
    <property type="project" value="UniProtKB-UniRule"/>
</dbReference>
<dbReference type="GO" id="GO:0006423">
    <property type="term" value="P:cysteinyl-tRNA aminoacylation"/>
    <property type="evidence" value="ECO:0007669"/>
    <property type="project" value="UniProtKB-UniRule"/>
</dbReference>
<keyword evidence="10 12" id="KW-0648">Protein biosynthesis</keyword>
<keyword evidence="11 12" id="KW-0030">Aminoacyl-tRNA synthetase</keyword>
<evidence type="ECO:0000313" key="14">
    <source>
        <dbReference type="EMBL" id="MCJ0762823.1"/>
    </source>
</evidence>
<feature type="binding site" evidence="12">
    <location>
        <position position="238"/>
    </location>
    <ligand>
        <name>Zn(2+)</name>
        <dbReference type="ChEBI" id="CHEBI:29105"/>
    </ligand>
</feature>
<dbReference type="HAMAP" id="MF_00041">
    <property type="entry name" value="Cys_tRNA_synth"/>
    <property type="match status" value="1"/>
</dbReference>
<evidence type="ECO:0000256" key="3">
    <source>
        <dbReference type="ARBA" id="ARBA00011245"/>
    </source>
</evidence>